<dbReference type="Proteomes" id="UP000004095">
    <property type="component" value="Unassembled WGS sequence"/>
</dbReference>
<comment type="caution">
    <text evidence="1">The sequence shown here is derived from an EMBL/GenBank/DDBJ whole genome shotgun (WGS) entry which is preliminary data.</text>
</comment>
<organism evidence="1 2">
    <name type="scientific">Microscilla marina ATCC 23134</name>
    <dbReference type="NCBI Taxonomy" id="313606"/>
    <lineage>
        <taxon>Bacteria</taxon>
        <taxon>Pseudomonadati</taxon>
        <taxon>Bacteroidota</taxon>
        <taxon>Cytophagia</taxon>
        <taxon>Cytophagales</taxon>
        <taxon>Microscillaceae</taxon>
        <taxon>Microscilla</taxon>
    </lineage>
</organism>
<evidence type="ECO:0000313" key="1">
    <source>
        <dbReference type="EMBL" id="EAY31862.1"/>
    </source>
</evidence>
<protein>
    <submittedName>
        <fullName evidence="1">Uncharacterized protein</fullName>
    </submittedName>
</protein>
<reference evidence="1 2" key="1">
    <citation type="submission" date="2007-01" db="EMBL/GenBank/DDBJ databases">
        <authorList>
            <person name="Haygood M."/>
            <person name="Podell S."/>
            <person name="Anderson C."/>
            <person name="Hopkinson B."/>
            <person name="Roe K."/>
            <person name="Barbeau K."/>
            <person name="Gaasterland T."/>
            <person name="Ferriera S."/>
            <person name="Johnson J."/>
            <person name="Kravitz S."/>
            <person name="Beeson K."/>
            <person name="Sutton G."/>
            <person name="Rogers Y.-H."/>
            <person name="Friedman R."/>
            <person name="Frazier M."/>
            <person name="Venter J.C."/>
        </authorList>
    </citation>
    <scope>NUCLEOTIDE SEQUENCE [LARGE SCALE GENOMIC DNA]</scope>
    <source>
        <strain evidence="1 2">ATCC 23134</strain>
    </source>
</reference>
<proteinExistence type="predicted"/>
<gene>
    <name evidence="1" type="ORF">M23134_01891</name>
</gene>
<dbReference type="EMBL" id="AAWS01000001">
    <property type="protein sequence ID" value="EAY31862.1"/>
    <property type="molecule type" value="Genomic_DNA"/>
</dbReference>
<name>A1ZC60_MICM2</name>
<evidence type="ECO:0000313" key="2">
    <source>
        <dbReference type="Proteomes" id="UP000004095"/>
    </source>
</evidence>
<sequence>MSNKYEEKQKKLSIKRNFCNMKKVFKLSNIKTLCAKNG</sequence>
<accession>A1ZC60</accession>
<keyword evidence="2" id="KW-1185">Reference proteome</keyword>
<dbReference type="AlphaFoldDB" id="A1ZC60"/>